<protein>
    <recommendedName>
        <fullName evidence="6">U1-type domain-containing protein</fullName>
    </recommendedName>
</protein>
<reference evidence="10 12" key="1">
    <citation type="submission" date="2018-09" db="EMBL/GenBank/DDBJ databases">
        <title>Genomic investigation of the strawberry pathogen Phytophthora fragariae indicates pathogenicity is determined by transcriptional variation in three key races.</title>
        <authorList>
            <person name="Adams T.M."/>
            <person name="Armitage A.D."/>
            <person name="Sobczyk M.K."/>
            <person name="Bates H.J."/>
            <person name="Dunwell J.M."/>
            <person name="Nellist C.F."/>
            <person name="Harrison R.J."/>
        </authorList>
    </citation>
    <scope>NUCLEOTIDE SEQUENCE [LARGE SCALE GENOMIC DNA]</scope>
    <source>
        <strain evidence="8 10">SCRP249</strain>
        <strain evidence="7 12">SCRP324</strain>
        <strain evidence="9 11">SCRP333</strain>
    </source>
</reference>
<dbReference type="InterPro" id="IPR040107">
    <property type="entry name" value="Snu23"/>
</dbReference>
<dbReference type="PANTHER" id="PTHR45986:SF1">
    <property type="entry name" value="ZINC FINGER MATRIN-TYPE PROTEIN 2"/>
    <property type="match status" value="1"/>
</dbReference>
<gene>
    <name evidence="8" type="ORF">PR001_g2555</name>
    <name evidence="7" type="ORF">PR002_g2677</name>
    <name evidence="9" type="ORF">PR003_g2845</name>
</gene>
<dbReference type="GO" id="GO:0008270">
    <property type="term" value="F:zinc ion binding"/>
    <property type="evidence" value="ECO:0007669"/>
    <property type="project" value="UniProtKB-KW"/>
</dbReference>
<dbReference type="GO" id="GO:0005681">
    <property type="term" value="C:spliceosomal complex"/>
    <property type="evidence" value="ECO:0007669"/>
    <property type="project" value="InterPro"/>
</dbReference>
<evidence type="ECO:0000313" key="11">
    <source>
        <dbReference type="Proteomes" id="UP000434957"/>
    </source>
</evidence>
<sequence>MADKSSGRKGAGVANVTRQTWDREHYEKLAQLRADGQLEKEEAKKVINSSKQEFQAANEGAAGPTGSARAFLKARTSKMELETSVGTIKVVKSDDASKSGGYYCEVCECGLKDSVAYLDHINGKKHLRKLGYSMRVERSTVDQVKSRLQSASKRKWDPLMTKKLDAMEDYEKKLKAIEEEEARVKRQKKEQKKAKKLGKSPSDEQTAGKQVESAGDKKPEVAEDEVPDAEAEMMAMMGFGGFGGSKKS</sequence>
<keyword evidence="1" id="KW-0479">Metal-binding</keyword>
<evidence type="ECO:0000256" key="2">
    <source>
        <dbReference type="ARBA" id="ARBA00022771"/>
    </source>
</evidence>
<evidence type="ECO:0000313" key="10">
    <source>
        <dbReference type="Proteomes" id="UP000429607"/>
    </source>
</evidence>
<dbReference type="FunFam" id="3.30.160.60:FF:002461">
    <property type="entry name" value="Zinc finger matrin-type protein 2"/>
    <property type="match status" value="1"/>
</dbReference>
<dbReference type="EMBL" id="QXFV01000088">
    <property type="protein sequence ID" value="KAE9050258.1"/>
    <property type="molecule type" value="Genomic_DNA"/>
</dbReference>
<dbReference type="GO" id="GO:0000398">
    <property type="term" value="P:mRNA splicing, via spliceosome"/>
    <property type="evidence" value="ECO:0007669"/>
    <property type="project" value="InterPro"/>
</dbReference>
<evidence type="ECO:0000256" key="4">
    <source>
        <dbReference type="ARBA" id="ARBA00023242"/>
    </source>
</evidence>
<evidence type="ECO:0000259" key="6">
    <source>
        <dbReference type="SMART" id="SM00451"/>
    </source>
</evidence>
<keyword evidence="2" id="KW-0863">Zinc-finger</keyword>
<evidence type="ECO:0000313" key="7">
    <source>
        <dbReference type="EMBL" id="KAE9044641.1"/>
    </source>
</evidence>
<feature type="domain" description="U1-type" evidence="6">
    <location>
        <begin position="99"/>
        <end position="133"/>
    </location>
</feature>
<keyword evidence="11" id="KW-1185">Reference proteome</keyword>
<dbReference type="SUPFAM" id="SSF57667">
    <property type="entry name" value="beta-beta-alpha zinc fingers"/>
    <property type="match status" value="1"/>
</dbReference>
<dbReference type="SMART" id="SM00451">
    <property type="entry name" value="ZnF_U1"/>
    <property type="match status" value="1"/>
</dbReference>
<feature type="compositionally biased region" description="Acidic residues" evidence="5">
    <location>
        <begin position="222"/>
        <end position="231"/>
    </location>
</feature>
<evidence type="ECO:0000256" key="1">
    <source>
        <dbReference type="ARBA" id="ARBA00022723"/>
    </source>
</evidence>
<dbReference type="GO" id="GO:0003676">
    <property type="term" value="F:nucleic acid binding"/>
    <property type="evidence" value="ECO:0007669"/>
    <property type="project" value="InterPro"/>
</dbReference>
<organism evidence="7 12">
    <name type="scientific">Phytophthora rubi</name>
    <dbReference type="NCBI Taxonomy" id="129364"/>
    <lineage>
        <taxon>Eukaryota</taxon>
        <taxon>Sar</taxon>
        <taxon>Stramenopiles</taxon>
        <taxon>Oomycota</taxon>
        <taxon>Peronosporomycetes</taxon>
        <taxon>Peronosporales</taxon>
        <taxon>Peronosporaceae</taxon>
        <taxon>Phytophthora</taxon>
    </lineage>
</organism>
<dbReference type="EMBL" id="QXFU01000093">
    <property type="protein sequence ID" value="KAE9044641.1"/>
    <property type="molecule type" value="Genomic_DNA"/>
</dbReference>
<evidence type="ECO:0000313" key="12">
    <source>
        <dbReference type="Proteomes" id="UP000435112"/>
    </source>
</evidence>
<evidence type="ECO:0000256" key="3">
    <source>
        <dbReference type="ARBA" id="ARBA00022833"/>
    </source>
</evidence>
<dbReference type="Proteomes" id="UP000434957">
    <property type="component" value="Unassembled WGS sequence"/>
</dbReference>
<dbReference type="InterPro" id="IPR013087">
    <property type="entry name" value="Znf_C2H2_type"/>
</dbReference>
<evidence type="ECO:0000313" key="9">
    <source>
        <dbReference type="EMBL" id="KAE9355465.1"/>
    </source>
</evidence>
<dbReference type="GO" id="GO:0046540">
    <property type="term" value="C:U4/U6 x U5 tri-snRNP complex"/>
    <property type="evidence" value="ECO:0007669"/>
    <property type="project" value="TreeGrafter"/>
</dbReference>
<dbReference type="Gene3D" id="3.30.160.60">
    <property type="entry name" value="Classic Zinc Finger"/>
    <property type="match status" value="1"/>
</dbReference>
<comment type="caution">
    <text evidence="7">The sequence shown here is derived from an EMBL/GenBank/DDBJ whole genome shotgun (WGS) entry which is preliminary data.</text>
</comment>
<feature type="region of interest" description="Disordered" evidence="5">
    <location>
        <begin position="181"/>
        <end position="248"/>
    </location>
</feature>
<dbReference type="InterPro" id="IPR003604">
    <property type="entry name" value="Matrin/U1-like-C_Znf_C2H2"/>
</dbReference>
<dbReference type="Proteomes" id="UP000429607">
    <property type="component" value="Unassembled WGS sequence"/>
</dbReference>
<dbReference type="Proteomes" id="UP000435112">
    <property type="component" value="Unassembled WGS sequence"/>
</dbReference>
<dbReference type="OrthoDB" id="30343at2759"/>
<dbReference type="PANTHER" id="PTHR45986">
    <property type="entry name" value="ZINC FINGER MATRIN-TYPE PROTEIN 2"/>
    <property type="match status" value="1"/>
</dbReference>
<feature type="compositionally biased region" description="Basic residues" evidence="5">
    <location>
        <begin position="185"/>
        <end position="198"/>
    </location>
</feature>
<accession>A0A6A3NU19</accession>
<evidence type="ECO:0000256" key="5">
    <source>
        <dbReference type="SAM" id="MobiDB-lite"/>
    </source>
</evidence>
<keyword evidence="4" id="KW-0539">Nucleus</keyword>
<evidence type="ECO:0000313" key="8">
    <source>
        <dbReference type="EMBL" id="KAE9050258.1"/>
    </source>
</evidence>
<dbReference type="Pfam" id="PF12874">
    <property type="entry name" value="zf-met"/>
    <property type="match status" value="1"/>
</dbReference>
<dbReference type="InterPro" id="IPR036236">
    <property type="entry name" value="Znf_C2H2_sf"/>
</dbReference>
<proteinExistence type="predicted"/>
<name>A0A6A3NU19_9STRA</name>
<dbReference type="AlphaFoldDB" id="A0A6A3NU19"/>
<dbReference type="EMBL" id="QXFT01000093">
    <property type="protein sequence ID" value="KAE9355465.1"/>
    <property type="molecule type" value="Genomic_DNA"/>
</dbReference>
<keyword evidence="3" id="KW-0862">Zinc</keyword>
<feature type="compositionally biased region" description="Gly residues" evidence="5">
    <location>
        <begin position="238"/>
        <end position="248"/>
    </location>
</feature>